<organism evidence="4 5">
    <name type="scientific">Dictyobacter alpinus</name>
    <dbReference type="NCBI Taxonomy" id="2014873"/>
    <lineage>
        <taxon>Bacteria</taxon>
        <taxon>Bacillati</taxon>
        <taxon>Chloroflexota</taxon>
        <taxon>Ktedonobacteria</taxon>
        <taxon>Ktedonobacterales</taxon>
        <taxon>Dictyobacteraceae</taxon>
        <taxon>Dictyobacter</taxon>
    </lineage>
</organism>
<evidence type="ECO:0000256" key="1">
    <source>
        <dbReference type="ARBA" id="ARBA00022729"/>
    </source>
</evidence>
<evidence type="ECO:0000256" key="2">
    <source>
        <dbReference type="SAM" id="SignalP"/>
    </source>
</evidence>
<sequence length="313" mass="33809">MMGITPLFLLLFLASLLTGCAGNPQQTQELSGKLSISGSTALKPLVDVAAKEFMRQHPQVKITVDGGGSKKGLKNVNNKVSDIGDSDIYVDPALYPDPNMTDHIICVTPFVMIVNPGVKVTSLSKEQLIDILSSGKITNWNQIPGGNDQPIHPVVRPSTSGTRETFRKYVLGGADELVGTPLNVDDTNAVVNKVATTPGAIGYIGLSALKPTVKTVALDNFTPTAQTIGDGKYNFWSYEHMYTLGDNTPLLTEFLAFMTSPAMQKKAHDLSYITIDEMNLPKVGSLPGEQLDQPALAFSSSYESEVNRRESYN</sequence>
<dbReference type="CDD" id="cd13653">
    <property type="entry name" value="PBP2_phosphate_like_1"/>
    <property type="match status" value="1"/>
</dbReference>
<feature type="signal peptide" evidence="2">
    <location>
        <begin position="1"/>
        <end position="21"/>
    </location>
</feature>
<feature type="chain" id="PRO_5019089025" evidence="2">
    <location>
        <begin position="22"/>
        <end position="313"/>
    </location>
</feature>
<dbReference type="SUPFAM" id="SSF53850">
    <property type="entry name" value="Periplasmic binding protein-like II"/>
    <property type="match status" value="1"/>
</dbReference>
<dbReference type="EMBL" id="BIFT01000001">
    <property type="protein sequence ID" value="GCE25986.1"/>
    <property type="molecule type" value="Genomic_DNA"/>
</dbReference>
<dbReference type="InterPro" id="IPR024370">
    <property type="entry name" value="PBP_domain"/>
</dbReference>
<keyword evidence="1 2" id="KW-0732">Signal</keyword>
<comment type="caution">
    <text evidence="4">The sequence shown here is derived from an EMBL/GenBank/DDBJ whole genome shotgun (WGS) entry which is preliminary data.</text>
</comment>
<accession>A0A402B3R9</accession>
<dbReference type="InterPro" id="IPR050811">
    <property type="entry name" value="Phosphate_ABC_transporter"/>
</dbReference>
<dbReference type="PANTHER" id="PTHR30570">
    <property type="entry name" value="PERIPLASMIC PHOSPHATE BINDING COMPONENT OF PHOSPHATE ABC TRANSPORTER"/>
    <property type="match status" value="1"/>
</dbReference>
<dbReference type="Pfam" id="PF12849">
    <property type="entry name" value="PBP_like_2"/>
    <property type="match status" value="1"/>
</dbReference>
<dbReference type="AlphaFoldDB" id="A0A402B3R9"/>
<dbReference type="PANTHER" id="PTHR30570:SF4">
    <property type="entry name" value="PHOSPHATE-BINDING PROTEIN PSTS 1"/>
    <property type="match status" value="1"/>
</dbReference>
<evidence type="ECO:0000313" key="4">
    <source>
        <dbReference type="EMBL" id="GCE25986.1"/>
    </source>
</evidence>
<evidence type="ECO:0000313" key="5">
    <source>
        <dbReference type="Proteomes" id="UP000287171"/>
    </source>
</evidence>
<feature type="domain" description="PBP" evidence="3">
    <location>
        <begin position="24"/>
        <end position="261"/>
    </location>
</feature>
<gene>
    <name evidence="4" type="ORF">KDA_14700</name>
</gene>
<dbReference type="Gene3D" id="3.40.190.10">
    <property type="entry name" value="Periplasmic binding protein-like II"/>
    <property type="match status" value="2"/>
</dbReference>
<protein>
    <submittedName>
        <fullName evidence="4">Phosphate-binding protein</fullName>
    </submittedName>
</protein>
<keyword evidence="5" id="KW-1185">Reference proteome</keyword>
<evidence type="ECO:0000259" key="3">
    <source>
        <dbReference type="Pfam" id="PF12849"/>
    </source>
</evidence>
<proteinExistence type="predicted"/>
<name>A0A402B3R9_9CHLR</name>
<dbReference type="Proteomes" id="UP000287171">
    <property type="component" value="Unassembled WGS sequence"/>
</dbReference>
<reference evidence="5" key="1">
    <citation type="submission" date="2018-12" db="EMBL/GenBank/DDBJ databases">
        <title>Tengunoibacter tsumagoiensis gen. nov., sp. nov., Dictyobacter kobayashii sp. nov., D. alpinus sp. nov., and D. joshuensis sp. nov. and description of Dictyobacteraceae fam. nov. within the order Ktedonobacterales isolated from Tengu-no-mugimeshi.</title>
        <authorList>
            <person name="Wang C.M."/>
            <person name="Zheng Y."/>
            <person name="Sakai Y."/>
            <person name="Toyoda A."/>
            <person name="Minakuchi Y."/>
            <person name="Abe K."/>
            <person name="Yokota A."/>
            <person name="Yabe S."/>
        </authorList>
    </citation>
    <scope>NUCLEOTIDE SEQUENCE [LARGE SCALE GENOMIC DNA]</scope>
    <source>
        <strain evidence="5">Uno16</strain>
    </source>
</reference>